<keyword evidence="2" id="KW-1185">Reference proteome</keyword>
<accession>A0ABN3VI86</accession>
<sequence>MTIPNWHLEGVWFDACKCTIPCPCSFAQPPTFGDCDGVLLWEIRSGNYGQVRLGGLRVAMLGSFVGNVWAEHSDARLAVFIDERAGESQQGALRAIFGGQAGGWPARFAELVGGRVVAVEISPVESSVADDLATWSVRIPGKAEATVEALTGPTSTPGEPVRVHNLPGAEVGPGQGAAVWGRATTDFADALGFSWQRSGFSSKLIPFDWYGPDGA</sequence>
<name>A0ABN3VI86_9PSEU</name>
<gene>
    <name evidence="1" type="ORF">GCM10010470_43390</name>
</gene>
<dbReference type="InterPro" id="IPR014581">
    <property type="entry name" value="UCP033303"/>
</dbReference>
<dbReference type="EMBL" id="BAAAUX010000018">
    <property type="protein sequence ID" value="GAA2803553.1"/>
    <property type="molecule type" value="Genomic_DNA"/>
</dbReference>
<proteinExistence type="predicted"/>
<comment type="caution">
    <text evidence="1">The sequence shown here is derived from an EMBL/GenBank/DDBJ whole genome shotgun (WGS) entry which is preliminary data.</text>
</comment>
<organism evidence="1 2">
    <name type="scientific">Saccharopolyspora taberi</name>
    <dbReference type="NCBI Taxonomy" id="60895"/>
    <lineage>
        <taxon>Bacteria</taxon>
        <taxon>Bacillati</taxon>
        <taxon>Actinomycetota</taxon>
        <taxon>Actinomycetes</taxon>
        <taxon>Pseudonocardiales</taxon>
        <taxon>Pseudonocardiaceae</taxon>
        <taxon>Saccharopolyspora</taxon>
    </lineage>
</organism>
<reference evidence="1 2" key="1">
    <citation type="journal article" date="2019" name="Int. J. Syst. Evol. Microbiol.">
        <title>The Global Catalogue of Microorganisms (GCM) 10K type strain sequencing project: providing services to taxonomists for standard genome sequencing and annotation.</title>
        <authorList>
            <consortium name="The Broad Institute Genomics Platform"/>
            <consortium name="The Broad Institute Genome Sequencing Center for Infectious Disease"/>
            <person name="Wu L."/>
            <person name="Ma J."/>
        </authorList>
    </citation>
    <scope>NUCLEOTIDE SEQUENCE [LARGE SCALE GENOMIC DNA]</scope>
    <source>
        <strain evidence="1 2">JCM 9383</strain>
    </source>
</reference>
<evidence type="ECO:0000313" key="1">
    <source>
        <dbReference type="EMBL" id="GAA2803553.1"/>
    </source>
</evidence>
<dbReference type="Pfam" id="PF07040">
    <property type="entry name" value="DUF1326"/>
    <property type="match status" value="1"/>
</dbReference>
<dbReference type="InterPro" id="IPR009758">
    <property type="entry name" value="DUF1326"/>
</dbReference>
<dbReference type="PIRSF" id="PIRSF033303">
    <property type="entry name" value="UCP033303"/>
    <property type="match status" value="1"/>
</dbReference>
<evidence type="ECO:0000313" key="2">
    <source>
        <dbReference type="Proteomes" id="UP001500979"/>
    </source>
</evidence>
<protein>
    <submittedName>
        <fullName evidence="1">DUF1326 domain-containing protein</fullName>
    </submittedName>
</protein>
<dbReference type="Proteomes" id="UP001500979">
    <property type="component" value="Unassembled WGS sequence"/>
</dbReference>